<protein>
    <recommendedName>
        <fullName evidence="1">D-alanyl-D-alanine carboxypeptidase-like core domain-containing protein</fullName>
    </recommendedName>
</protein>
<dbReference type="InterPro" id="IPR003709">
    <property type="entry name" value="VanY-like_core_dom"/>
</dbReference>
<dbReference type="PANTHER" id="PTHR34385:SF1">
    <property type="entry name" value="PEPTIDOGLYCAN L-ALANYL-D-GLUTAMATE ENDOPEPTIDASE CWLK"/>
    <property type="match status" value="1"/>
</dbReference>
<dbReference type="InterPro" id="IPR052179">
    <property type="entry name" value="DD-CPase-like"/>
</dbReference>
<gene>
    <name evidence="2" type="ORF">BO225_03695</name>
</gene>
<evidence type="ECO:0000313" key="2">
    <source>
        <dbReference type="EMBL" id="OLU47013.1"/>
    </source>
</evidence>
<dbReference type="EMBL" id="MPKA01000055">
    <property type="protein sequence ID" value="OLU47013.1"/>
    <property type="molecule type" value="Genomic_DNA"/>
</dbReference>
<feature type="domain" description="D-alanyl-D-alanine carboxypeptidase-like core" evidence="1">
    <location>
        <begin position="77"/>
        <end position="197"/>
    </location>
</feature>
<dbReference type="GeneID" id="78275051"/>
<dbReference type="GO" id="GO:0006508">
    <property type="term" value="P:proteolysis"/>
    <property type="evidence" value="ECO:0007669"/>
    <property type="project" value="InterPro"/>
</dbReference>
<dbReference type="OrthoDB" id="9792074at2"/>
<dbReference type="InterPro" id="IPR009045">
    <property type="entry name" value="Zn_M74/Hedgehog-like"/>
</dbReference>
<comment type="caution">
    <text evidence="2">The sequence shown here is derived from an EMBL/GenBank/DDBJ whole genome shotgun (WGS) entry which is preliminary data.</text>
</comment>
<dbReference type="PANTHER" id="PTHR34385">
    <property type="entry name" value="D-ALANYL-D-ALANINE CARBOXYPEPTIDASE"/>
    <property type="match status" value="1"/>
</dbReference>
<sequence>MKKPLILALLSLLIARCSFQKETKIIVEKREREPKAEIKEEIIEEAKEEIKEEDLSSILLVNKEHGLAPSYAPGEDPIAKEALLALLSQMQNEGLNVSDRYSGFRSYEYQSELYADYVMQYGQEEADRFSARPGFSEHQTGLAFDLMHEDGTLLTNPLEASWLEEHAAEYGFIVRYPEGKEEITGYMAEPWHIRYIGEEAIQIRDSGLTLEEYINLP</sequence>
<accession>A0A1U7NNT5</accession>
<dbReference type="STRING" id="1862672.BO225_03695"/>
<reference evidence="2 3" key="1">
    <citation type="submission" date="2016-11" db="EMBL/GenBank/DDBJ databases">
        <title>Description of two novel members of the family Erysipelotrichaceae: Ileibacterium lipovorans gen. nov., sp. nov. and Dubosiella newyorkensis, gen. nov., sp. nov.</title>
        <authorList>
            <person name="Cox L.M."/>
            <person name="Sohn J."/>
            <person name="Tyrrell K.L."/>
            <person name="Citron D.M."/>
            <person name="Lawson P.A."/>
            <person name="Patel N.B."/>
            <person name="Iizumi T."/>
            <person name="Perez-Perez G.I."/>
            <person name="Goldstein E.J."/>
            <person name="Blaser M.J."/>
        </authorList>
    </citation>
    <scope>NUCLEOTIDE SEQUENCE [LARGE SCALE GENOMIC DNA]</scope>
    <source>
        <strain evidence="2 3">NYU-BL-A4</strain>
    </source>
</reference>
<dbReference type="Pfam" id="PF02557">
    <property type="entry name" value="VanY"/>
    <property type="match status" value="1"/>
</dbReference>
<dbReference type="CDD" id="cd14852">
    <property type="entry name" value="LD-carboxypeptidase"/>
    <property type="match status" value="1"/>
</dbReference>
<dbReference type="InterPro" id="IPR058193">
    <property type="entry name" value="VanY/YodJ_core_dom"/>
</dbReference>
<name>A0A1U7NNT5_9FIRM</name>
<evidence type="ECO:0000313" key="3">
    <source>
        <dbReference type="Proteomes" id="UP000186705"/>
    </source>
</evidence>
<proteinExistence type="predicted"/>
<evidence type="ECO:0000259" key="1">
    <source>
        <dbReference type="Pfam" id="PF02557"/>
    </source>
</evidence>
<dbReference type="Gene3D" id="3.30.1380.10">
    <property type="match status" value="1"/>
</dbReference>
<dbReference type="RefSeq" id="WP_076340937.1">
    <property type="nucleotide sequence ID" value="NZ_CAJTMI010000021.1"/>
</dbReference>
<dbReference type="SUPFAM" id="SSF55166">
    <property type="entry name" value="Hedgehog/DD-peptidase"/>
    <property type="match status" value="1"/>
</dbReference>
<dbReference type="AlphaFoldDB" id="A0A1U7NNT5"/>
<keyword evidence="3" id="KW-1185">Reference proteome</keyword>
<dbReference type="GO" id="GO:0008233">
    <property type="term" value="F:peptidase activity"/>
    <property type="evidence" value="ECO:0007669"/>
    <property type="project" value="InterPro"/>
</dbReference>
<dbReference type="Proteomes" id="UP000186705">
    <property type="component" value="Unassembled WGS sequence"/>
</dbReference>
<organism evidence="2 3">
    <name type="scientific">Dubosiella newyorkensis</name>
    <dbReference type="NCBI Taxonomy" id="1862672"/>
    <lineage>
        <taxon>Bacteria</taxon>
        <taxon>Bacillati</taxon>
        <taxon>Bacillota</taxon>
        <taxon>Erysipelotrichia</taxon>
        <taxon>Erysipelotrichales</taxon>
        <taxon>Erysipelotrichaceae</taxon>
        <taxon>Dubosiella</taxon>
    </lineage>
</organism>